<keyword evidence="3" id="KW-1185">Reference proteome</keyword>
<keyword evidence="1" id="KW-1133">Transmembrane helix</keyword>
<evidence type="ECO:0000256" key="1">
    <source>
        <dbReference type="SAM" id="Phobius"/>
    </source>
</evidence>
<dbReference type="InterPro" id="IPR036259">
    <property type="entry name" value="MFS_trans_sf"/>
</dbReference>
<reference evidence="2 3" key="1">
    <citation type="submission" date="2024-09" db="EMBL/GenBank/DDBJ databases">
        <authorList>
            <person name="Zhang Z.-H."/>
        </authorList>
    </citation>
    <scope>NUCLEOTIDE SEQUENCE [LARGE SCALE GENOMIC DNA]</scope>
    <source>
        <strain evidence="2 3">HHTR114</strain>
    </source>
</reference>
<proteinExistence type="predicted"/>
<gene>
    <name evidence="2" type="ORF">ACFMB1_10415</name>
</gene>
<name>A0ABW1KZU5_9PROT</name>
<protein>
    <submittedName>
        <fullName evidence="2">Uncharacterized protein</fullName>
    </submittedName>
</protein>
<comment type="caution">
    <text evidence="2">The sequence shown here is derived from an EMBL/GenBank/DDBJ whole genome shotgun (WGS) entry which is preliminary data.</text>
</comment>
<dbReference type="RefSeq" id="WP_379882823.1">
    <property type="nucleotide sequence ID" value="NZ_JBHPON010000002.1"/>
</dbReference>
<evidence type="ECO:0000313" key="2">
    <source>
        <dbReference type="EMBL" id="MFC6035958.1"/>
    </source>
</evidence>
<keyword evidence="1" id="KW-0472">Membrane</keyword>
<accession>A0ABW1KZU5</accession>
<sequence>MSDHHHDSQPGWADKKAFRNAFLGFLIVASIAAAVAGFVPAWQKDHPHFEVEGWGVFFAVWGFAAFMFIVLAGQHLRKLVGRKENYYEERE</sequence>
<feature type="transmembrane region" description="Helical" evidence="1">
    <location>
        <begin position="21"/>
        <end position="42"/>
    </location>
</feature>
<keyword evidence="1" id="KW-0812">Transmembrane</keyword>
<evidence type="ECO:0000313" key="3">
    <source>
        <dbReference type="Proteomes" id="UP001596116"/>
    </source>
</evidence>
<feature type="transmembrane region" description="Helical" evidence="1">
    <location>
        <begin position="54"/>
        <end position="73"/>
    </location>
</feature>
<dbReference type="EMBL" id="JBHPON010000002">
    <property type="protein sequence ID" value="MFC6035958.1"/>
    <property type="molecule type" value="Genomic_DNA"/>
</dbReference>
<dbReference type="SUPFAM" id="SSF103473">
    <property type="entry name" value="MFS general substrate transporter"/>
    <property type="match status" value="1"/>
</dbReference>
<dbReference type="Proteomes" id="UP001596116">
    <property type="component" value="Unassembled WGS sequence"/>
</dbReference>
<organism evidence="2 3">
    <name type="scientific">Hyphococcus aureus</name>
    <dbReference type="NCBI Taxonomy" id="2666033"/>
    <lineage>
        <taxon>Bacteria</taxon>
        <taxon>Pseudomonadati</taxon>
        <taxon>Pseudomonadota</taxon>
        <taxon>Alphaproteobacteria</taxon>
        <taxon>Parvularculales</taxon>
        <taxon>Parvularculaceae</taxon>
        <taxon>Hyphococcus</taxon>
    </lineage>
</organism>